<dbReference type="PANTHER" id="PTHR43776">
    <property type="entry name" value="TRANSPORT ATP-BINDING PROTEIN"/>
    <property type="match status" value="1"/>
</dbReference>
<sequence length="574" mass="61930">MTGTSDDPILTAENLRVTFADRDRTTVAVDGISFSVRRGETLSIVGESGSGKSVTALALLRLVELGGGRIETGTILFKETPDTPPLDLVRADRQTLRDLRGRAVSMVFQEPMSSLNPAHTVGDQIAEVVRKHEGVDKAEARRRAVALLQRVHLPDADRRIKSYPHELSGGMQQRVMIAMALACKPALLIADEPTTALDVTIQAGILDLIRDLKAETGMSVLFITHDMGVVAELADRVVVMRHGRIVEENDVAALFRAPQHPYTRQLLAAATMSGARRLPAAVSTAGVVEAGGTKAPLLEVRDLVTQYPVKTAGFKRAKTHFRAVDGVSLDIHPGEILAIVGESGSGKSTLGKSILRLVEPASGEIRLAGTDILGLKRPDLRRLRRHMQMVFQDPFGSLNPRRTAFSQIAEPLVIHGIAKGADLANRVEGLAKRVGIPSDMLSRYPHAFSGGQRQRLCIARALALSPKLIVADEAVSALDASIRAQVLELMLELQREMGLTYLFISHDIGVVRQISDRIGVMYRGKLVELGETEAVCSAPADAYTRKLLEAVPVADPAASRRMRRAAPGAVGLPA</sequence>
<evidence type="ECO:0000256" key="8">
    <source>
        <dbReference type="ARBA" id="ARBA00022801"/>
    </source>
</evidence>
<comment type="caution">
    <text evidence="18">The sequence shown here is derived from an EMBL/GenBank/DDBJ whole genome shotgun (WGS) entry which is preliminary data.</text>
</comment>
<dbReference type="OrthoDB" id="9802264at2"/>
<keyword evidence="7" id="KW-0547">Nucleotide-binding</keyword>
<dbReference type="Proteomes" id="UP000249299">
    <property type="component" value="Unassembled WGS sequence"/>
</dbReference>
<dbReference type="GO" id="GO:0016887">
    <property type="term" value="F:ATP hydrolysis activity"/>
    <property type="evidence" value="ECO:0007669"/>
    <property type="project" value="InterPro"/>
</dbReference>
<comment type="subunit">
    <text evidence="2">The complex is composed of two ATP-binding proteins (GsiA), two transmembrane proteins (GsiC and GsiD) and a solute-binding protein (GsiB).</text>
</comment>
<dbReference type="GO" id="GO:0055085">
    <property type="term" value="P:transmembrane transport"/>
    <property type="evidence" value="ECO:0007669"/>
    <property type="project" value="UniProtKB-ARBA"/>
</dbReference>
<evidence type="ECO:0000256" key="1">
    <source>
        <dbReference type="ARBA" id="ARBA00004417"/>
    </source>
</evidence>
<dbReference type="Gene3D" id="3.40.50.300">
    <property type="entry name" value="P-loop containing nucleotide triphosphate hydrolases"/>
    <property type="match status" value="2"/>
</dbReference>
<evidence type="ECO:0000256" key="4">
    <source>
        <dbReference type="ARBA" id="ARBA00022475"/>
    </source>
</evidence>
<dbReference type="EMBL" id="NPEV01000002">
    <property type="protein sequence ID" value="RAI29843.1"/>
    <property type="molecule type" value="Genomic_DNA"/>
</dbReference>
<keyword evidence="8" id="KW-0378">Hydrolase</keyword>
<dbReference type="InterPro" id="IPR050319">
    <property type="entry name" value="ABC_transp_ATP-bind"/>
</dbReference>
<evidence type="ECO:0000259" key="17">
    <source>
        <dbReference type="PROSITE" id="PS50893"/>
    </source>
</evidence>
<comment type="similarity">
    <text evidence="13">Belongs to the ABC transporter superfamily. Glutathione importer (TC 3.A.1.5.11) family.</text>
</comment>
<dbReference type="EC" id="7.4.2.10" evidence="14"/>
<keyword evidence="4" id="KW-1003">Cell membrane</keyword>
<comment type="subcellular location">
    <subcellularLocation>
        <location evidence="1">Cell inner membrane</location>
        <topology evidence="1">Peripheral membrane protein</topology>
    </subcellularLocation>
</comment>
<evidence type="ECO:0000256" key="5">
    <source>
        <dbReference type="ARBA" id="ARBA00022519"/>
    </source>
</evidence>
<comment type="catalytic activity">
    <reaction evidence="16">
        <text>glutathione(out) + ATP + H2O = glutathione(in) + ADP + phosphate + H(+)</text>
        <dbReference type="Rhea" id="RHEA:29791"/>
        <dbReference type="ChEBI" id="CHEBI:15377"/>
        <dbReference type="ChEBI" id="CHEBI:15378"/>
        <dbReference type="ChEBI" id="CHEBI:30616"/>
        <dbReference type="ChEBI" id="CHEBI:43474"/>
        <dbReference type="ChEBI" id="CHEBI:57925"/>
        <dbReference type="ChEBI" id="CHEBI:456216"/>
        <dbReference type="EC" id="7.4.2.10"/>
    </reaction>
</comment>
<evidence type="ECO:0000256" key="7">
    <source>
        <dbReference type="ARBA" id="ARBA00022741"/>
    </source>
</evidence>
<dbReference type="InterPro" id="IPR003439">
    <property type="entry name" value="ABC_transporter-like_ATP-bd"/>
</dbReference>
<feature type="domain" description="ABC transporter" evidence="17">
    <location>
        <begin position="10"/>
        <end position="267"/>
    </location>
</feature>
<dbReference type="GO" id="GO:0015833">
    <property type="term" value="P:peptide transport"/>
    <property type="evidence" value="ECO:0007669"/>
    <property type="project" value="InterPro"/>
</dbReference>
<gene>
    <name evidence="18" type="ORF">CH339_02170</name>
</gene>
<evidence type="ECO:0000256" key="13">
    <source>
        <dbReference type="ARBA" id="ARBA00038416"/>
    </source>
</evidence>
<organism evidence="18 19">
    <name type="scientific">Rhodobium orientis</name>
    <dbReference type="NCBI Taxonomy" id="34017"/>
    <lineage>
        <taxon>Bacteria</taxon>
        <taxon>Pseudomonadati</taxon>
        <taxon>Pseudomonadota</taxon>
        <taxon>Alphaproteobacteria</taxon>
        <taxon>Hyphomicrobiales</taxon>
        <taxon>Rhodobiaceae</taxon>
        <taxon>Rhodobium</taxon>
    </lineage>
</organism>
<dbReference type="PROSITE" id="PS00211">
    <property type="entry name" value="ABC_TRANSPORTER_1"/>
    <property type="match status" value="2"/>
</dbReference>
<evidence type="ECO:0000256" key="2">
    <source>
        <dbReference type="ARBA" id="ARBA00011469"/>
    </source>
</evidence>
<dbReference type="Pfam" id="PF00005">
    <property type="entry name" value="ABC_tran"/>
    <property type="match status" value="2"/>
</dbReference>
<dbReference type="SUPFAM" id="SSF52540">
    <property type="entry name" value="P-loop containing nucleoside triphosphate hydrolases"/>
    <property type="match status" value="2"/>
</dbReference>
<dbReference type="SMART" id="SM00382">
    <property type="entry name" value="AAA"/>
    <property type="match status" value="2"/>
</dbReference>
<dbReference type="FunFam" id="3.40.50.300:FF:000016">
    <property type="entry name" value="Oligopeptide ABC transporter ATP-binding component"/>
    <property type="match status" value="2"/>
</dbReference>
<dbReference type="InterPro" id="IPR003593">
    <property type="entry name" value="AAA+_ATPase"/>
</dbReference>
<dbReference type="PROSITE" id="PS50893">
    <property type="entry name" value="ABC_TRANSPORTER_2"/>
    <property type="match status" value="2"/>
</dbReference>
<proteinExistence type="inferred from homology"/>
<keyword evidence="5" id="KW-0997">Cell inner membrane</keyword>
<keyword evidence="19" id="KW-1185">Reference proteome</keyword>
<accession>A0A327JWI7</accession>
<evidence type="ECO:0000256" key="12">
    <source>
        <dbReference type="ARBA" id="ARBA00037530"/>
    </source>
</evidence>
<evidence type="ECO:0000256" key="16">
    <source>
        <dbReference type="ARBA" id="ARBA00047640"/>
    </source>
</evidence>
<dbReference type="RefSeq" id="WP_111432633.1">
    <property type="nucleotide sequence ID" value="NZ_JACIGG010000006.1"/>
</dbReference>
<evidence type="ECO:0000256" key="6">
    <source>
        <dbReference type="ARBA" id="ARBA00022737"/>
    </source>
</evidence>
<dbReference type="InterPro" id="IPR017871">
    <property type="entry name" value="ABC_transporter-like_CS"/>
</dbReference>
<evidence type="ECO:0000256" key="14">
    <source>
        <dbReference type="ARBA" id="ARBA00039050"/>
    </source>
</evidence>
<evidence type="ECO:0000313" key="19">
    <source>
        <dbReference type="Proteomes" id="UP000249299"/>
    </source>
</evidence>
<dbReference type="InterPro" id="IPR027417">
    <property type="entry name" value="P-loop_NTPase"/>
</dbReference>
<evidence type="ECO:0000313" key="18">
    <source>
        <dbReference type="EMBL" id="RAI29843.1"/>
    </source>
</evidence>
<evidence type="ECO:0000256" key="11">
    <source>
        <dbReference type="ARBA" id="ARBA00023136"/>
    </source>
</evidence>
<feature type="domain" description="ABC transporter" evidence="17">
    <location>
        <begin position="309"/>
        <end position="548"/>
    </location>
</feature>
<dbReference type="Pfam" id="PF08352">
    <property type="entry name" value="oligo_HPY"/>
    <property type="match status" value="2"/>
</dbReference>
<dbReference type="GO" id="GO:0005524">
    <property type="term" value="F:ATP binding"/>
    <property type="evidence" value="ECO:0007669"/>
    <property type="project" value="UniProtKB-KW"/>
</dbReference>
<keyword evidence="6" id="KW-0677">Repeat</keyword>
<dbReference type="GO" id="GO:0005886">
    <property type="term" value="C:plasma membrane"/>
    <property type="evidence" value="ECO:0007669"/>
    <property type="project" value="UniProtKB-SubCell"/>
</dbReference>
<dbReference type="NCBIfam" id="NF007739">
    <property type="entry name" value="PRK10419.1"/>
    <property type="match status" value="2"/>
</dbReference>
<comment type="function">
    <text evidence="12">Part of the ABC transporter complex GsiABCD involved in glutathione import. Responsible for energy coupling to the transport system.</text>
</comment>
<dbReference type="InterPro" id="IPR013563">
    <property type="entry name" value="Oligopep_ABC_C"/>
</dbReference>
<protein>
    <recommendedName>
        <fullName evidence="15">Glutathione import ATP-binding protein GsiA</fullName>
        <ecNumber evidence="14">7.4.2.10</ecNumber>
    </recommendedName>
</protein>
<keyword evidence="10" id="KW-1278">Translocase</keyword>
<dbReference type="AlphaFoldDB" id="A0A327JWI7"/>
<dbReference type="PANTHER" id="PTHR43776:SF15">
    <property type="entry name" value="GLUTATHIONE IMPORT ATP-BINDING PROTEIN GSIA"/>
    <property type="match status" value="1"/>
</dbReference>
<name>A0A327JWI7_9HYPH</name>
<evidence type="ECO:0000256" key="3">
    <source>
        <dbReference type="ARBA" id="ARBA00022448"/>
    </source>
</evidence>
<dbReference type="CDD" id="cd03257">
    <property type="entry name" value="ABC_NikE_OppD_transporters"/>
    <property type="match status" value="2"/>
</dbReference>
<evidence type="ECO:0000256" key="9">
    <source>
        <dbReference type="ARBA" id="ARBA00022840"/>
    </source>
</evidence>
<keyword evidence="9 18" id="KW-0067">ATP-binding</keyword>
<keyword evidence="11" id="KW-0472">Membrane</keyword>
<dbReference type="NCBIfam" id="NF008453">
    <property type="entry name" value="PRK11308.1"/>
    <property type="match status" value="2"/>
</dbReference>
<evidence type="ECO:0000256" key="10">
    <source>
        <dbReference type="ARBA" id="ARBA00022967"/>
    </source>
</evidence>
<keyword evidence="3" id="KW-0813">Transport</keyword>
<reference evidence="18 19" key="1">
    <citation type="submission" date="2017-07" db="EMBL/GenBank/DDBJ databases">
        <title>Draft Genome Sequences of Select Purple Nonsulfur Bacteria.</title>
        <authorList>
            <person name="Lasarre B."/>
            <person name="Mckinlay J.B."/>
        </authorList>
    </citation>
    <scope>NUCLEOTIDE SEQUENCE [LARGE SCALE GENOMIC DNA]</scope>
    <source>
        <strain evidence="18 19">DSM 11290</strain>
    </source>
</reference>
<evidence type="ECO:0000256" key="15">
    <source>
        <dbReference type="ARBA" id="ARBA00041187"/>
    </source>
</evidence>